<feature type="region of interest" description="Disordered" evidence="1">
    <location>
        <begin position="172"/>
        <end position="193"/>
    </location>
</feature>
<proteinExistence type="predicted"/>
<name>A0ABQ4XLA8_9ASTR</name>
<feature type="compositionally biased region" description="Basic and acidic residues" evidence="1">
    <location>
        <begin position="178"/>
        <end position="193"/>
    </location>
</feature>
<reference evidence="2" key="2">
    <citation type="submission" date="2022-01" db="EMBL/GenBank/DDBJ databases">
        <authorList>
            <person name="Yamashiro T."/>
            <person name="Shiraishi A."/>
            <person name="Satake H."/>
            <person name="Nakayama K."/>
        </authorList>
    </citation>
    <scope>NUCLEOTIDE SEQUENCE</scope>
</reference>
<keyword evidence="3" id="KW-1185">Reference proteome</keyword>
<comment type="caution">
    <text evidence="2">The sequence shown here is derived from an EMBL/GenBank/DDBJ whole genome shotgun (WGS) entry which is preliminary data.</text>
</comment>
<sequence>MDNPNITMKEYIRLQEEKALRHGRTFNWQTDTYGKVKYCEDEDNCFTNFKTEFPAIVLDDTFTSDETLSHEPTVSPLNENEIDFRISFDESDDEDYTVIFDKNSFSYKIIYVDNLKTDSENDNDKVDMPSFPSPEPMVSYFNDLDYFKCFDKEFLAIVYNDALTPKLDSLTKPAVSPHHIDESDLKNDTSLSKHDEDEQSVVYFNDLFSLNIIYLDDLNSDKDNDDDEINVIQSSGG</sequence>
<reference evidence="2" key="1">
    <citation type="journal article" date="2022" name="Int. J. Mol. Sci.">
        <title>Draft Genome of Tanacetum Coccineum: Genomic Comparison of Closely Related Tanacetum-Family Plants.</title>
        <authorList>
            <person name="Yamashiro T."/>
            <person name="Shiraishi A."/>
            <person name="Nakayama K."/>
            <person name="Satake H."/>
        </authorList>
    </citation>
    <scope>NUCLEOTIDE SEQUENCE</scope>
</reference>
<organism evidence="2 3">
    <name type="scientific">Tanacetum coccineum</name>
    <dbReference type="NCBI Taxonomy" id="301880"/>
    <lineage>
        <taxon>Eukaryota</taxon>
        <taxon>Viridiplantae</taxon>
        <taxon>Streptophyta</taxon>
        <taxon>Embryophyta</taxon>
        <taxon>Tracheophyta</taxon>
        <taxon>Spermatophyta</taxon>
        <taxon>Magnoliopsida</taxon>
        <taxon>eudicotyledons</taxon>
        <taxon>Gunneridae</taxon>
        <taxon>Pentapetalae</taxon>
        <taxon>asterids</taxon>
        <taxon>campanulids</taxon>
        <taxon>Asterales</taxon>
        <taxon>Asteraceae</taxon>
        <taxon>Asteroideae</taxon>
        <taxon>Anthemideae</taxon>
        <taxon>Anthemidinae</taxon>
        <taxon>Tanacetum</taxon>
    </lineage>
</organism>
<protein>
    <submittedName>
        <fullName evidence="2">Uncharacterized protein</fullName>
    </submittedName>
</protein>
<accession>A0ABQ4XLA8</accession>
<evidence type="ECO:0000313" key="3">
    <source>
        <dbReference type="Proteomes" id="UP001151760"/>
    </source>
</evidence>
<dbReference type="Proteomes" id="UP001151760">
    <property type="component" value="Unassembled WGS sequence"/>
</dbReference>
<evidence type="ECO:0000313" key="2">
    <source>
        <dbReference type="EMBL" id="GJS66144.1"/>
    </source>
</evidence>
<evidence type="ECO:0000256" key="1">
    <source>
        <dbReference type="SAM" id="MobiDB-lite"/>
    </source>
</evidence>
<dbReference type="EMBL" id="BQNB010009628">
    <property type="protein sequence ID" value="GJS66144.1"/>
    <property type="molecule type" value="Genomic_DNA"/>
</dbReference>
<gene>
    <name evidence="2" type="ORF">Tco_0680708</name>
</gene>